<name>A0A1V2UBQ2_ENTMU</name>
<proteinExistence type="predicted"/>
<evidence type="ECO:0000313" key="2">
    <source>
        <dbReference type="Proteomes" id="UP000189299"/>
    </source>
</evidence>
<evidence type="ECO:0000313" key="1">
    <source>
        <dbReference type="EMBL" id="ONN40715.1"/>
    </source>
</evidence>
<dbReference type="Proteomes" id="UP000189299">
    <property type="component" value="Unassembled WGS sequence"/>
</dbReference>
<organism evidence="1 2">
    <name type="scientific">Enterococcus mundtii</name>
    <dbReference type="NCBI Taxonomy" id="53346"/>
    <lineage>
        <taxon>Bacteria</taxon>
        <taxon>Bacillati</taxon>
        <taxon>Bacillota</taxon>
        <taxon>Bacilli</taxon>
        <taxon>Lactobacillales</taxon>
        <taxon>Enterococcaceae</taxon>
        <taxon>Enterococcus</taxon>
    </lineage>
</organism>
<sequence length="88" mass="9982">MKYDDASGTHIVQSKLPYVNVNGIQYGNLHSLSGCDQNSDRLVGARPLANPIEGRQWKIRHMMTDPQKGDAYRLINNHEQRVLSHRGL</sequence>
<dbReference type="EMBL" id="MSTR01000019">
    <property type="protein sequence ID" value="ONN40715.1"/>
    <property type="molecule type" value="Genomic_DNA"/>
</dbReference>
<accession>A0A1V2UBQ2</accession>
<comment type="caution">
    <text evidence="1">The sequence shown here is derived from an EMBL/GenBank/DDBJ whole genome shotgun (WGS) entry which is preliminary data.</text>
</comment>
<protein>
    <submittedName>
        <fullName evidence="1">Uncharacterized protein</fullName>
    </submittedName>
</protein>
<reference evidence="1 2" key="1">
    <citation type="submission" date="2016-12" db="EMBL/GenBank/DDBJ databases">
        <authorList>
            <person name="Song W.-J."/>
            <person name="Kurnit D.M."/>
        </authorList>
    </citation>
    <scope>NUCLEOTIDE SEQUENCE [LARGE SCALE GENOMIC DNA]</scope>
    <source>
        <strain evidence="1 2">CGB1038-1_S1</strain>
    </source>
</reference>
<gene>
    <name evidence="1" type="ORF">BTN92_14725</name>
</gene>
<dbReference type="AlphaFoldDB" id="A0A1V2UBQ2"/>
<dbReference type="PROSITE" id="PS51257">
    <property type="entry name" value="PROKAR_LIPOPROTEIN"/>
    <property type="match status" value="1"/>
</dbReference>